<protein>
    <submittedName>
        <fullName evidence="5">TetR/AcrR family transcriptional regulator</fullName>
    </submittedName>
</protein>
<name>A0A9D1IPF4_9FIRM</name>
<evidence type="ECO:0000256" key="3">
    <source>
        <dbReference type="SAM" id="Phobius"/>
    </source>
</evidence>
<dbReference type="PANTHER" id="PTHR43479">
    <property type="entry name" value="ACREF/ENVCD OPERON REPRESSOR-RELATED"/>
    <property type="match status" value="1"/>
</dbReference>
<keyword evidence="3" id="KW-0812">Transmembrane</keyword>
<dbReference type="Proteomes" id="UP000824082">
    <property type="component" value="Unassembled WGS sequence"/>
</dbReference>
<dbReference type="PANTHER" id="PTHR43479:SF11">
    <property type="entry name" value="ACREF_ENVCD OPERON REPRESSOR-RELATED"/>
    <property type="match status" value="1"/>
</dbReference>
<dbReference type="InterPro" id="IPR050624">
    <property type="entry name" value="HTH-type_Tx_Regulator"/>
</dbReference>
<reference evidence="5" key="1">
    <citation type="submission" date="2020-10" db="EMBL/GenBank/DDBJ databases">
        <authorList>
            <person name="Gilroy R."/>
        </authorList>
    </citation>
    <scope>NUCLEOTIDE SEQUENCE</scope>
    <source>
        <strain evidence="5">4509</strain>
    </source>
</reference>
<keyword evidence="1 2" id="KW-0238">DNA-binding</keyword>
<organism evidence="5 6">
    <name type="scientific">Candidatus Egerieicola faecale</name>
    <dbReference type="NCBI Taxonomy" id="2840774"/>
    <lineage>
        <taxon>Bacteria</taxon>
        <taxon>Bacillati</taxon>
        <taxon>Bacillota</taxon>
        <taxon>Clostridia</taxon>
        <taxon>Eubacteriales</taxon>
        <taxon>Oscillospiraceae</taxon>
        <taxon>Oscillospiraceae incertae sedis</taxon>
        <taxon>Candidatus Egerieicola</taxon>
    </lineage>
</organism>
<evidence type="ECO:0000313" key="6">
    <source>
        <dbReference type="Proteomes" id="UP000824082"/>
    </source>
</evidence>
<dbReference type="Gene3D" id="1.10.357.10">
    <property type="entry name" value="Tetracycline Repressor, domain 2"/>
    <property type="match status" value="1"/>
</dbReference>
<dbReference type="SUPFAM" id="SSF46689">
    <property type="entry name" value="Homeodomain-like"/>
    <property type="match status" value="1"/>
</dbReference>
<evidence type="ECO:0000256" key="2">
    <source>
        <dbReference type="PROSITE-ProRule" id="PRU00335"/>
    </source>
</evidence>
<keyword evidence="3" id="KW-1133">Transmembrane helix</keyword>
<dbReference type="GO" id="GO:0003677">
    <property type="term" value="F:DNA binding"/>
    <property type="evidence" value="ECO:0007669"/>
    <property type="project" value="UniProtKB-UniRule"/>
</dbReference>
<keyword evidence="3" id="KW-0472">Membrane</keyword>
<feature type="DNA-binding region" description="H-T-H motif" evidence="2">
    <location>
        <begin position="33"/>
        <end position="52"/>
    </location>
</feature>
<evidence type="ECO:0000313" key="5">
    <source>
        <dbReference type="EMBL" id="HIU41405.1"/>
    </source>
</evidence>
<dbReference type="PRINTS" id="PR00455">
    <property type="entry name" value="HTHTETR"/>
</dbReference>
<dbReference type="InterPro" id="IPR041483">
    <property type="entry name" value="TetR_C_34"/>
</dbReference>
<feature type="domain" description="HTH tetR-type" evidence="4">
    <location>
        <begin position="10"/>
        <end position="70"/>
    </location>
</feature>
<accession>A0A9D1IPF4</accession>
<dbReference type="EMBL" id="DVMX01000045">
    <property type="protein sequence ID" value="HIU41405.1"/>
    <property type="molecule type" value="Genomic_DNA"/>
</dbReference>
<comment type="caution">
    <text evidence="5">The sequence shown here is derived from an EMBL/GenBank/DDBJ whole genome shotgun (WGS) entry which is preliminary data.</text>
</comment>
<dbReference type="InterPro" id="IPR009057">
    <property type="entry name" value="Homeodomain-like_sf"/>
</dbReference>
<evidence type="ECO:0000256" key="1">
    <source>
        <dbReference type="ARBA" id="ARBA00023125"/>
    </source>
</evidence>
<dbReference type="InterPro" id="IPR001647">
    <property type="entry name" value="HTH_TetR"/>
</dbReference>
<sequence>MPRGSEELTNARKAEIINACAKLYDTKNFKEITLKEIGEKTSFTRTSIYNYFQTKEEIFLALLQQEYEKWIDDLNEMLHNNKTMSAEQFADSLARSLEKRERLLKLMSMNHYDMEANSRMENLVAFKTVYGNSMRTVTSCLQKFFPRMTAGDIQEFIYAFFPFLFGVYPYTVVTDKQKEAMEKANANYVFLSIYEITKSIVQKLLQGMEQ</sequence>
<gene>
    <name evidence="5" type="ORF">IAD19_02505</name>
</gene>
<dbReference type="AlphaFoldDB" id="A0A9D1IPF4"/>
<evidence type="ECO:0000259" key="4">
    <source>
        <dbReference type="PROSITE" id="PS50977"/>
    </source>
</evidence>
<dbReference type="PROSITE" id="PS50977">
    <property type="entry name" value="HTH_TETR_2"/>
    <property type="match status" value="1"/>
</dbReference>
<dbReference type="Pfam" id="PF17929">
    <property type="entry name" value="TetR_C_34"/>
    <property type="match status" value="1"/>
</dbReference>
<feature type="transmembrane region" description="Helical" evidence="3">
    <location>
        <begin position="156"/>
        <end position="173"/>
    </location>
</feature>
<proteinExistence type="predicted"/>
<reference evidence="5" key="2">
    <citation type="journal article" date="2021" name="PeerJ">
        <title>Extensive microbial diversity within the chicken gut microbiome revealed by metagenomics and culture.</title>
        <authorList>
            <person name="Gilroy R."/>
            <person name="Ravi A."/>
            <person name="Getino M."/>
            <person name="Pursley I."/>
            <person name="Horton D.L."/>
            <person name="Alikhan N.F."/>
            <person name="Baker D."/>
            <person name="Gharbi K."/>
            <person name="Hall N."/>
            <person name="Watson M."/>
            <person name="Adriaenssens E.M."/>
            <person name="Foster-Nyarko E."/>
            <person name="Jarju S."/>
            <person name="Secka A."/>
            <person name="Antonio M."/>
            <person name="Oren A."/>
            <person name="Chaudhuri R.R."/>
            <person name="La Ragione R."/>
            <person name="Hildebrand F."/>
            <person name="Pallen M.J."/>
        </authorList>
    </citation>
    <scope>NUCLEOTIDE SEQUENCE</scope>
    <source>
        <strain evidence="5">4509</strain>
    </source>
</reference>
<dbReference type="Pfam" id="PF00440">
    <property type="entry name" value="TetR_N"/>
    <property type="match status" value="1"/>
</dbReference>